<evidence type="ECO:0000256" key="3">
    <source>
        <dbReference type="ARBA" id="ARBA00015522"/>
    </source>
</evidence>
<organism evidence="6 7">
    <name type="scientific">Caenorhabditis bovis</name>
    <dbReference type="NCBI Taxonomy" id="2654633"/>
    <lineage>
        <taxon>Eukaryota</taxon>
        <taxon>Metazoa</taxon>
        <taxon>Ecdysozoa</taxon>
        <taxon>Nematoda</taxon>
        <taxon>Chromadorea</taxon>
        <taxon>Rhabditida</taxon>
        <taxon>Rhabditina</taxon>
        <taxon>Rhabditomorpha</taxon>
        <taxon>Rhabditoidea</taxon>
        <taxon>Rhabditidae</taxon>
        <taxon>Peloderinae</taxon>
        <taxon>Caenorhabditis</taxon>
    </lineage>
</organism>
<dbReference type="Pfam" id="PF09420">
    <property type="entry name" value="Nop16"/>
    <property type="match status" value="2"/>
</dbReference>
<accession>A0A8S1FD24</accession>
<keyword evidence="7" id="KW-1185">Reference proteome</keyword>
<evidence type="ECO:0000256" key="5">
    <source>
        <dbReference type="SAM" id="Coils"/>
    </source>
</evidence>
<keyword evidence="5" id="KW-0175">Coiled coil</keyword>
<sequence>MARDVKKRGKRGFVNRRNRAKYLKKKENKKKLSKSAVPIIKTNWDITKTARENVQDMGIAFDPNEVVPIKKERLEIVDPVPIDGQIPVEVPVVEKKITRKKKNTQQAEYVVKHLEEDAKKEEEEREGQNRKFKLFHRETELCIYMLARHGEDFQAMTRDPKNLWQYTPKQWAKKIRVYKESEMCKFLDTV</sequence>
<evidence type="ECO:0000313" key="6">
    <source>
        <dbReference type="EMBL" id="CAB3410702.1"/>
    </source>
</evidence>
<dbReference type="InterPro" id="IPR019002">
    <property type="entry name" value="Ribosome_biogenesis_Nop16"/>
</dbReference>
<dbReference type="OrthoDB" id="285729at2759"/>
<dbReference type="PANTHER" id="PTHR13243">
    <property type="entry name" value="HSPC111 PROTEIN-RELATED"/>
    <property type="match status" value="1"/>
</dbReference>
<proteinExistence type="inferred from homology"/>
<evidence type="ECO:0000256" key="1">
    <source>
        <dbReference type="ARBA" id="ARBA00004604"/>
    </source>
</evidence>
<comment type="subcellular location">
    <subcellularLocation>
        <location evidence="1">Nucleus</location>
        <location evidence="1">Nucleolus</location>
    </subcellularLocation>
</comment>
<dbReference type="PANTHER" id="PTHR13243:SF1">
    <property type="entry name" value="NUCLEOLAR PROTEIN 16"/>
    <property type="match status" value="1"/>
</dbReference>
<comment type="caution">
    <text evidence="6">The sequence shown here is derived from an EMBL/GenBank/DDBJ whole genome shotgun (WGS) entry which is preliminary data.</text>
</comment>
<evidence type="ECO:0000256" key="2">
    <source>
        <dbReference type="ARBA" id="ARBA00008479"/>
    </source>
</evidence>
<feature type="coiled-coil region" evidence="5">
    <location>
        <begin position="104"/>
        <end position="131"/>
    </location>
</feature>
<evidence type="ECO:0000256" key="4">
    <source>
        <dbReference type="ARBA" id="ARBA00023242"/>
    </source>
</evidence>
<dbReference type="EMBL" id="CADEPM010000011">
    <property type="protein sequence ID" value="CAB3410702.1"/>
    <property type="molecule type" value="Genomic_DNA"/>
</dbReference>
<protein>
    <recommendedName>
        <fullName evidence="3">Nucleolar protein 16</fullName>
    </recommendedName>
</protein>
<dbReference type="AlphaFoldDB" id="A0A8S1FD24"/>
<evidence type="ECO:0000313" key="7">
    <source>
        <dbReference type="Proteomes" id="UP000494206"/>
    </source>
</evidence>
<name>A0A8S1FD24_9PELO</name>
<gene>
    <name evidence="6" type="ORF">CBOVIS_LOCUS12184</name>
</gene>
<comment type="similarity">
    <text evidence="2">Belongs to the NOP16 family.</text>
</comment>
<keyword evidence="4" id="KW-0539">Nucleus</keyword>
<reference evidence="6 7" key="1">
    <citation type="submission" date="2020-04" db="EMBL/GenBank/DDBJ databases">
        <authorList>
            <person name="Laetsch R D."/>
            <person name="Stevens L."/>
            <person name="Kumar S."/>
            <person name="Blaxter L. M."/>
        </authorList>
    </citation>
    <scope>NUCLEOTIDE SEQUENCE [LARGE SCALE GENOMIC DNA]</scope>
</reference>
<dbReference type="GO" id="GO:0042273">
    <property type="term" value="P:ribosomal large subunit biogenesis"/>
    <property type="evidence" value="ECO:0007669"/>
    <property type="project" value="TreeGrafter"/>
</dbReference>
<dbReference type="Proteomes" id="UP000494206">
    <property type="component" value="Unassembled WGS sequence"/>
</dbReference>
<dbReference type="GO" id="GO:0005730">
    <property type="term" value="C:nucleolus"/>
    <property type="evidence" value="ECO:0007669"/>
    <property type="project" value="UniProtKB-SubCell"/>
</dbReference>